<evidence type="ECO:0000313" key="2">
    <source>
        <dbReference type="EMBL" id="EQK95398.1"/>
    </source>
</evidence>
<comment type="caution">
    <text evidence="2">The sequence shown here is derived from an EMBL/GenBank/DDBJ whole genome shotgun (WGS) entry which is preliminary data.</text>
</comment>
<gene>
    <name evidence="2" type="ORF">N198_03480</name>
</gene>
<evidence type="ECO:0000313" key="3">
    <source>
        <dbReference type="Proteomes" id="UP000015893"/>
    </source>
</evidence>
<keyword evidence="1" id="KW-0812">Transmembrane</keyword>
<name>A0AB33Z9Y9_HELPX</name>
<feature type="transmembrane region" description="Helical" evidence="1">
    <location>
        <begin position="48"/>
        <end position="70"/>
    </location>
</feature>
<dbReference type="AlphaFoldDB" id="A0AB33Z9Y9"/>
<accession>A0AB33Z9Y9</accession>
<dbReference type="EMBL" id="AUSI01000004">
    <property type="protein sequence ID" value="EQK95398.1"/>
    <property type="molecule type" value="Genomic_DNA"/>
</dbReference>
<sequence length="77" mass="8734">MPNLYIAEKASMGHLIASALSNDYNAPLLVLRHLAIWFKLFPHLANSITSSLLAIAFCFLDFVGVCEFWCKREFKTN</sequence>
<organism evidence="2 3">
    <name type="scientific">Helicobacter pylori UM037</name>
    <dbReference type="NCBI Taxonomy" id="1321939"/>
    <lineage>
        <taxon>Bacteria</taxon>
        <taxon>Pseudomonadati</taxon>
        <taxon>Campylobacterota</taxon>
        <taxon>Epsilonproteobacteria</taxon>
        <taxon>Campylobacterales</taxon>
        <taxon>Helicobacteraceae</taxon>
        <taxon>Helicobacter</taxon>
    </lineage>
</organism>
<keyword evidence="1" id="KW-0472">Membrane</keyword>
<protein>
    <submittedName>
        <fullName evidence="2">Uncharacterized protein</fullName>
    </submittedName>
</protein>
<dbReference type="Proteomes" id="UP000015893">
    <property type="component" value="Unassembled WGS sequence"/>
</dbReference>
<reference evidence="2 3" key="1">
    <citation type="journal article" date="2013" name="Genome Announc.">
        <title>Multiple genome sequences of Helicobacter pylori strains of diverse disease and antibiotic resistance backgrounds from Malaysia.</title>
        <authorList>
            <person name="Rehvathy V."/>
            <person name="Tan M.H."/>
            <person name="Gunaletchumy S.P."/>
            <person name="Teh X."/>
            <person name="Wang S."/>
            <person name="Baybayan P."/>
            <person name="Singh S."/>
            <person name="Ashby M."/>
            <person name="Kaakoush N.O."/>
            <person name="Mitchell H.M."/>
            <person name="Croft L.J."/>
            <person name="Goh K.L."/>
            <person name="Loke M.F."/>
            <person name="Vadivelu J."/>
        </authorList>
    </citation>
    <scope>NUCLEOTIDE SEQUENCE [LARGE SCALE GENOMIC DNA]</scope>
    <source>
        <strain evidence="2 3">UM037</strain>
    </source>
</reference>
<evidence type="ECO:0000256" key="1">
    <source>
        <dbReference type="SAM" id="Phobius"/>
    </source>
</evidence>
<proteinExistence type="predicted"/>
<dbReference type="KEGG" id="hpyi:K750_01180"/>
<keyword evidence="1" id="KW-1133">Transmembrane helix</keyword>